<comment type="caution">
    <text evidence="1">The sequence shown here is derived from an EMBL/GenBank/DDBJ whole genome shotgun (WGS) entry which is preliminary data.</text>
</comment>
<sequence>MKGAIDNRPLTKWQWMVMFMGPEWDRETLDALEYSLPRAYEIHLRRIWSAP</sequence>
<reference evidence="1 2" key="1">
    <citation type="submission" date="2020-08" db="EMBL/GenBank/DDBJ databases">
        <title>Genomic Encyclopedia of Type Strains, Phase IV (KMG-IV): sequencing the most valuable type-strain genomes for metagenomic binning, comparative biology and taxonomic classification.</title>
        <authorList>
            <person name="Goeker M."/>
        </authorList>
    </citation>
    <scope>NUCLEOTIDE SEQUENCE [LARGE SCALE GENOMIC DNA]</scope>
    <source>
        <strain evidence="1 2">DSM 26575</strain>
    </source>
</reference>
<dbReference type="AlphaFoldDB" id="A0A7W6CUC8"/>
<protein>
    <submittedName>
        <fullName evidence="1">Uncharacterized protein</fullName>
    </submittedName>
</protein>
<gene>
    <name evidence="1" type="ORF">GGQ67_005017</name>
</gene>
<dbReference type="Proteomes" id="UP000582090">
    <property type="component" value="Unassembled WGS sequence"/>
</dbReference>
<proteinExistence type="predicted"/>
<keyword evidence="2" id="KW-1185">Reference proteome</keyword>
<evidence type="ECO:0000313" key="2">
    <source>
        <dbReference type="Proteomes" id="UP000582090"/>
    </source>
</evidence>
<dbReference type="EMBL" id="JACIDW010000044">
    <property type="protein sequence ID" value="MBB3967318.1"/>
    <property type="molecule type" value="Genomic_DNA"/>
</dbReference>
<accession>A0A7W6CUC8</accession>
<name>A0A7W6CUC8_9HYPH</name>
<organism evidence="1 2">
    <name type="scientific">Rhizobium metallidurans</name>
    <dbReference type="NCBI Taxonomy" id="1265931"/>
    <lineage>
        <taxon>Bacteria</taxon>
        <taxon>Pseudomonadati</taxon>
        <taxon>Pseudomonadota</taxon>
        <taxon>Alphaproteobacteria</taxon>
        <taxon>Hyphomicrobiales</taxon>
        <taxon>Rhizobiaceae</taxon>
        <taxon>Rhizobium/Agrobacterium group</taxon>
        <taxon>Rhizobium</taxon>
    </lineage>
</organism>
<evidence type="ECO:0000313" key="1">
    <source>
        <dbReference type="EMBL" id="MBB3967318.1"/>
    </source>
</evidence>